<evidence type="ECO:0000313" key="1">
    <source>
        <dbReference type="EMBL" id="KKK75263.1"/>
    </source>
</evidence>
<protein>
    <submittedName>
        <fullName evidence="1">Uncharacterized protein</fullName>
    </submittedName>
</protein>
<name>A0A0F8Y1U6_9ZZZZ</name>
<sequence>MAFTQVMTGAVIAAGGNLTQSKSYTGDARGSFTVSVDDSGTQEVAIAFDVTQLICLYMKADGDIEVDFETSGVGVPQITLV</sequence>
<feature type="non-terminal residue" evidence="1">
    <location>
        <position position="81"/>
    </location>
</feature>
<accession>A0A0F8Y1U6</accession>
<organism evidence="1">
    <name type="scientific">marine sediment metagenome</name>
    <dbReference type="NCBI Taxonomy" id="412755"/>
    <lineage>
        <taxon>unclassified sequences</taxon>
        <taxon>metagenomes</taxon>
        <taxon>ecological metagenomes</taxon>
    </lineage>
</organism>
<dbReference type="AlphaFoldDB" id="A0A0F8Y1U6"/>
<gene>
    <name evidence="1" type="ORF">LCGC14_2875430</name>
</gene>
<dbReference type="EMBL" id="LAZR01055947">
    <property type="protein sequence ID" value="KKK75263.1"/>
    <property type="molecule type" value="Genomic_DNA"/>
</dbReference>
<reference evidence="1" key="1">
    <citation type="journal article" date="2015" name="Nature">
        <title>Complex archaea that bridge the gap between prokaryotes and eukaryotes.</title>
        <authorList>
            <person name="Spang A."/>
            <person name="Saw J.H."/>
            <person name="Jorgensen S.L."/>
            <person name="Zaremba-Niedzwiedzka K."/>
            <person name="Martijn J."/>
            <person name="Lind A.E."/>
            <person name="van Eijk R."/>
            <person name="Schleper C."/>
            <person name="Guy L."/>
            <person name="Ettema T.J."/>
        </authorList>
    </citation>
    <scope>NUCLEOTIDE SEQUENCE</scope>
</reference>
<proteinExistence type="predicted"/>
<comment type="caution">
    <text evidence="1">The sequence shown here is derived from an EMBL/GenBank/DDBJ whole genome shotgun (WGS) entry which is preliminary data.</text>
</comment>